<dbReference type="InterPro" id="IPR027417">
    <property type="entry name" value="P-loop_NTPase"/>
</dbReference>
<keyword evidence="2 4" id="KW-0067">ATP-binding</keyword>
<dbReference type="Proteomes" id="UP000184097">
    <property type="component" value="Unassembled WGS sequence"/>
</dbReference>
<proteinExistence type="predicted"/>
<gene>
    <name evidence="4" type="ORF">SAMN02745247_00920</name>
</gene>
<keyword evidence="1" id="KW-0547">Nucleotide-binding</keyword>
<organism evidence="4 5">
    <name type="scientific">Butyrivibrio hungatei DSM 14810</name>
    <dbReference type="NCBI Taxonomy" id="1121132"/>
    <lineage>
        <taxon>Bacteria</taxon>
        <taxon>Bacillati</taxon>
        <taxon>Bacillota</taxon>
        <taxon>Clostridia</taxon>
        <taxon>Lachnospirales</taxon>
        <taxon>Lachnospiraceae</taxon>
        <taxon>Butyrivibrio</taxon>
    </lineage>
</organism>
<feature type="domain" description="ABC transporter" evidence="3">
    <location>
        <begin position="3"/>
        <end position="223"/>
    </location>
</feature>
<evidence type="ECO:0000313" key="4">
    <source>
        <dbReference type="EMBL" id="SHN53177.1"/>
    </source>
</evidence>
<evidence type="ECO:0000256" key="1">
    <source>
        <dbReference type="ARBA" id="ARBA00022741"/>
    </source>
</evidence>
<dbReference type="PANTHER" id="PTHR24220:SF662">
    <property type="entry name" value="ABC TRANSPORTER ATP-BINDING PROTEIN"/>
    <property type="match status" value="1"/>
</dbReference>
<dbReference type="GO" id="GO:0022857">
    <property type="term" value="F:transmembrane transporter activity"/>
    <property type="evidence" value="ECO:0007669"/>
    <property type="project" value="TreeGrafter"/>
</dbReference>
<reference evidence="4 5" key="1">
    <citation type="submission" date="2016-12" db="EMBL/GenBank/DDBJ databases">
        <authorList>
            <person name="Song W.-J."/>
            <person name="Kurnit D.M."/>
        </authorList>
    </citation>
    <scope>NUCLEOTIDE SEQUENCE [LARGE SCALE GENOMIC DNA]</scope>
    <source>
        <strain evidence="4 5">DSM 14810</strain>
    </source>
</reference>
<protein>
    <submittedName>
        <fullName evidence="4">Putative ABC transport system ATP-binding protein</fullName>
    </submittedName>
</protein>
<dbReference type="GO" id="GO:0016887">
    <property type="term" value="F:ATP hydrolysis activity"/>
    <property type="evidence" value="ECO:0007669"/>
    <property type="project" value="InterPro"/>
</dbReference>
<dbReference type="Pfam" id="PF00005">
    <property type="entry name" value="ABC_tran"/>
    <property type="match status" value="1"/>
</dbReference>
<dbReference type="EMBL" id="FRDH01000004">
    <property type="protein sequence ID" value="SHN53177.1"/>
    <property type="molecule type" value="Genomic_DNA"/>
</dbReference>
<evidence type="ECO:0000256" key="2">
    <source>
        <dbReference type="ARBA" id="ARBA00022840"/>
    </source>
</evidence>
<evidence type="ECO:0000259" key="3">
    <source>
        <dbReference type="PROSITE" id="PS50893"/>
    </source>
</evidence>
<dbReference type="SUPFAM" id="SSF52540">
    <property type="entry name" value="P-loop containing nucleoside triphosphate hydrolases"/>
    <property type="match status" value="1"/>
</dbReference>
<dbReference type="InterPro" id="IPR003593">
    <property type="entry name" value="AAA+_ATPase"/>
</dbReference>
<dbReference type="PROSITE" id="PS50893">
    <property type="entry name" value="ABC_TRANSPORTER_2"/>
    <property type="match status" value="1"/>
</dbReference>
<dbReference type="GO" id="GO:0005524">
    <property type="term" value="F:ATP binding"/>
    <property type="evidence" value="ECO:0007669"/>
    <property type="project" value="UniProtKB-KW"/>
</dbReference>
<dbReference type="InterPro" id="IPR017871">
    <property type="entry name" value="ABC_transporter-like_CS"/>
</dbReference>
<dbReference type="RefSeq" id="WP_072701459.1">
    <property type="nucleotide sequence ID" value="NZ_FRDH01000004.1"/>
</dbReference>
<name>A0A1M7S3H1_9FIRM</name>
<dbReference type="PANTHER" id="PTHR24220">
    <property type="entry name" value="IMPORT ATP-BINDING PROTEIN"/>
    <property type="match status" value="1"/>
</dbReference>
<dbReference type="Gene3D" id="3.40.50.300">
    <property type="entry name" value="P-loop containing nucleotide triphosphate hydrolases"/>
    <property type="match status" value="1"/>
</dbReference>
<accession>A0A1M7S3H1</accession>
<dbReference type="AlphaFoldDB" id="A0A1M7S3H1"/>
<sequence>MSIVAENIVKEYKRRGKSFIAVDNASFTVPKGRIVAVTGRSGSGKSTLLNILAGMIEPEKGSVNVDDINIFGVKASKRDKLRAGKIGIIPQNQSLISGLTIYDNIRLQSIFLSQRPFLPNSSFSGMVSVLGIDDLLSMYPANLSGGEMKRVAIARTLTGNFDYIFADEPTGELDKLNSEKVMALFRKEASAGKGVLVITHDDLVSQSADIIYTMEDGRLKRKK</sequence>
<dbReference type="InterPro" id="IPR015854">
    <property type="entry name" value="ABC_transpr_LolD-like"/>
</dbReference>
<dbReference type="GO" id="GO:0005886">
    <property type="term" value="C:plasma membrane"/>
    <property type="evidence" value="ECO:0007669"/>
    <property type="project" value="TreeGrafter"/>
</dbReference>
<dbReference type="SMART" id="SM00382">
    <property type="entry name" value="AAA"/>
    <property type="match status" value="1"/>
</dbReference>
<dbReference type="InterPro" id="IPR003439">
    <property type="entry name" value="ABC_transporter-like_ATP-bd"/>
</dbReference>
<evidence type="ECO:0000313" key="5">
    <source>
        <dbReference type="Proteomes" id="UP000184097"/>
    </source>
</evidence>
<dbReference type="PROSITE" id="PS00211">
    <property type="entry name" value="ABC_TRANSPORTER_1"/>
    <property type="match status" value="1"/>
</dbReference>